<dbReference type="EMBL" id="MAEI02000001">
    <property type="protein sequence ID" value="MEO1781291.1"/>
    <property type="molecule type" value="Genomic_DNA"/>
</dbReference>
<evidence type="ECO:0000313" key="1">
    <source>
        <dbReference type="EMBL" id="MEO1781291.1"/>
    </source>
</evidence>
<name>A0ABV0EZT0_9ENTE</name>
<dbReference type="PANTHER" id="PTHR36849:SF1">
    <property type="entry name" value="CYTOPLASMIC PROTEIN"/>
    <property type="match status" value="1"/>
</dbReference>
<dbReference type="InterPro" id="IPR052552">
    <property type="entry name" value="YeaO-like"/>
</dbReference>
<proteinExistence type="predicted"/>
<dbReference type="Proteomes" id="UP001429357">
    <property type="component" value="Unassembled WGS sequence"/>
</dbReference>
<dbReference type="Pfam" id="PF22752">
    <property type="entry name" value="DUF488-N3i"/>
    <property type="match status" value="1"/>
</dbReference>
<evidence type="ECO:0008006" key="3">
    <source>
        <dbReference type="Google" id="ProtNLM"/>
    </source>
</evidence>
<dbReference type="RefSeq" id="WP_161869311.1">
    <property type="nucleotide sequence ID" value="NZ_MAEI02000001.1"/>
</dbReference>
<organism evidence="1 2">
    <name type="scientific">Enterococcus diestrammenae</name>
    <dbReference type="NCBI Taxonomy" id="1155073"/>
    <lineage>
        <taxon>Bacteria</taxon>
        <taxon>Bacillati</taxon>
        <taxon>Bacillota</taxon>
        <taxon>Bacilli</taxon>
        <taxon>Lactobacillales</taxon>
        <taxon>Enterococcaceae</taxon>
        <taxon>Enterococcus</taxon>
    </lineage>
</organism>
<keyword evidence="2" id="KW-1185">Reference proteome</keyword>
<reference evidence="1 2" key="2">
    <citation type="submission" date="2024-02" db="EMBL/GenBank/DDBJ databases">
        <title>The Genome Sequence of Enterococcus diestrammenae JM9A.</title>
        <authorList>
            <person name="Earl A."/>
            <person name="Manson A."/>
            <person name="Gilmore M."/>
            <person name="Sanders J."/>
            <person name="Shea T."/>
            <person name="Howe W."/>
            <person name="Livny J."/>
            <person name="Cuomo C."/>
            <person name="Neafsey D."/>
            <person name="Birren B."/>
        </authorList>
    </citation>
    <scope>NUCLEOTIDE SEQUENCE [LARGE SCALE GENOMIC DNA]</scope>
    <source>
        <strain evidence="1 2">JM9A</strain>
    </source>
</reference>
<comment type="caution">
    <text evidence="1">The sequence shown here is derived from an EMBL/GenBank/DDBJ whole genome shotgun (WGS) entry which is preliminary data.</text>
</comment>
<gene>
    <name evidence="1" type="ORF">BAU18_000870</name>
</gene>
<dbReference type="PANTHER" id="PTHR36849">
    <property type="entry name" value="CYTOPLASMIC PROTEIN-RELATED"/>
    <property type="match status" value="1"/>
</dbReference>
<sequence>MKKIHLIRAYDQQKLRNTKGYKILVDRLWPRGVSKADLPYEWWLKELAPSHDLRSWFNHQDDRYDKFKEQYLAEITSNPYRPAILAFLTIVSQTQDLILIYGAKNQEHNQAVVLKEWLEKSLIH</sequence>
<protein>
    <recommendedName>
        <fullName evidence="3">MarR family transcriptional regulator</fullName>
    </recommendedName>
</protein>
<evidence type="ECO:0000313" key="2">
    <source>
        <dbReference type="Proteomes" id="UP001429357"/>
    </source>
</evidence>
<accession>A0ABV0EZT0</accession>
<reference evidence="2" key="1">
    <citation type="submission" date="2016-06" db="EMBL/GenBank/DDBJ databases">
        <title>Four novel species of enterococci isolated from chicken manure.</title>
        <authorList>
            <person name="Van Tyne D."/>
        </authorList>
    </citation>
    <scope>NUCLEOTIDE SEQUENCE [LARGE SCALE GENOMIC DNA]</scope>
    <source>
        <strain evidence="2">JM9A</strain>
    </source>
</reference>